<evidence type="ECO:0000313" key="2">
    <source>
        <dbReference type="Proteomes" id="UP000824890"/>
    </source>
</evidence>
<name>A0ABQ7ZA69_BRANA</name>
<comment type="caution">
    <text evidence="1">The sequence shown here is derived from an EMBL/GenBank/DDBJ whole genome shotgun (WGS) entry which is preliminary data.</text>
</comment>
<dbReference type="InterPro" id="IPR039349">
    <property type="entry name" value="PRIN2"/>
</dbReference>
<dbReference type="EMBL" id="JAGKQM010000015">
    <property type="protein sequence ID" value="KAH0877115.1"/>
    <property type="molecule type" value="Genomic_DNA"/>
</dbReference>
<reference evidence="1 2" key="1">
    <citation type="submission" date="2021-05" db="EMBL/GenBank/DDBJ databases">
        <title>Genome Assembly of Synthetic Allotetraploid Brassica napus Reveals Homoeologous Exchanges between Subgenomes.</title>
        <authorList>
            <person name="Davis J.T."/>
        </authorList>
    </citation>
    <scope>NUCLEOTIDE SEQUENCE [LARGE SCALE GENOMIC DNA]</scope>
    <source>
        <strain evidence="2">cv. Da-Ae</strain>
        <tissue evidence="1">Seedling</tissue>
    </source>
</reference>
<proteinExistence type="predicted"/>
<dbReference type="PANTHER" id="PTHR35987">
    <property type="entry name" value="PROTEIN PLASTID REDOX INSENSITIVE 2, CHLOROPLASTIC-RELATED"/>
    <property type="match status" value="1"/>
</dbReference>
<accession>A0ABQ7ZA69</accession>
<sequence length="99" mass="11131">MSYCMILTLYDSTASPFVFRFVCVQYFPETYETLGGVFSLSILKRILETFLRSEYGGPGTLLVVPFIDMADTLNERELPGGPQAARAAIKWAQDHVDKD</sequence>
<keyword evidence="2" id="KW-1185">Reference proteome</keyword>
<dbReference type="PANTHER" id="PTHR35987:SF2">
    <property type="entry name" value="PROTEIN PLASTID REDOX INSENSITIVE 2, CHLOROPLASTIC"/>
    <property type="match status" value="1"/>
</dbReference>
<dbReference type="Proteomes" id="UP000824890">
    <property type="component" value="Unassembled WGS sequence"/>
</dbReference>
<organism evidence="1 2">
    <name type="scientific">Brassica napus</name>
    <name type="common">Rape</name>
    <dbReference type="NCBI Taxonomy" id="3708"/>
    <lineage>
        <taxon>Eukaryota</taxon>
        <taxon>Viridiplantae</taxon>
        <taxon>Streptophyta</taxon>
        <taxon>Embryophyta</taxon>
        <taxon>Tracheophyta</taxon>
        <taxon>Spermatophyta</taxon>
        <taxon>Magnoliopsida</taxon>
        <taxon>eudicotyledons</taxon>
        <taxon>Gunneridae</taxon>
        <taxon>Pentapetalae</taxon>
        <taxon>rosids</taxon>
        <taxon>malvids</taxon>
        <taxon>Brassicales</taxon>
        <taxon>Brassicaceae</taxon>
        <taxon>Brassiceae</taxon>
        <taxon>Brassica</taxon>
    </lineage>
</organism>
<evidence type="ECO:0000313" key="1">
    <source>
        <dbReference type="EMBL" id="KAH0877115.1"/>
    </source>
</evidence>
<protein>
    <submittedName>
        <fullName evidence="1">Uncharacterized protein</fullName>
    </submittedName>
</protein>
<gene>
    <name evidence="1" type="ORF">HID58_064509</name>
</gene>